<dbReference type="GO" id="GO:0022857">
    <property type="term" value="F:transmembrane transporter activity"/>
    <property type="evidence" value="ECO:0007669"/>
    <property type="project" value="InterPro"/>
</dbReference>
<dbReference type="PANTHER" id="PTHR23501">
    <property type="entry name" value="MAJOR FACILITATOR SUPERFAMILY"/>
    <property type="match status" value="1"/>
</dbReference>
<dbReference type="InterPro" id="IPR011701">
    <property type="entry name" value="MFS"/>
</dbReference>
<evidence type="ECO:0000256" key="1">
    <source>
        <dbReference type="ARBA" id="ARBA00004651"/>
    </source>
</evidence>
<feature type="transmembrane region" description="Helical" evidence="7">
    <location>
        <begin position="144"/>
        <end position="164"/>
    </location>
</feature>
<comment type="caution">
    <text evidence="9">The sequence shown here is derived from an EMBL/GenBank/DDBJ whole genome shotgun (WGS) entry which is preliminary data.</text>
</comment>
<feature type="transmembrane region" description="Helical" evidence="7">
    <location>
        <begin position="82"/>
        <end position="102"/>
    </location>
</feature>
<organism evidence="9 10">
    <name type="scientific">Silvibacterium dinghuense</name>
    <dbReference type="NCBI Taxonomy" id="1560006"/>
    <lineage>
        <taxon>Bacteria</taxon>
        <taxon>Pseudomonadati</taxon>
        <taxon>Acidobacteriota</taxon>
        <taxon>Terriglobia</taxon>
        <taxon>Terriglobales</taxon>
        <taxon>Acidobacteriaceae</taxon>
        <taxon>Silvibacterium</taxon>
    </lineage>
</organism>
<feature type="transmembrane region" description="Helical" evidence="7">
    <location>
        <begin position="114"/>
        <end position="138"/>
    </location>
</feature>
<dbReference type="InterPro" id="IPR004638">
    <property type="entry name" value="EmrB-like"/>
</dbReference>
<proteinExistence type="predicted"/>
<keyword evidence="5 7" id="KW-1133">Transmembrane helix</keyword>
<feature type="transmembrane region" description="Helical" evidence="7">
    <location>
        <begin position="306"/>
        <end position="325"/>
    </location>
</feature>
<feature type="transmembrane region" description="Helical" evidence="7">
    <location>
        <begin position="378"/>
        <end position="395"/>
    </location>
</feature>
<feature type="transmembrane region" description="Helical" evidence="7">
    <location>
        <begin position="201"/>
        <end position="222"/>
    </location>
</feature>
<feature type="transmembrane region" description="Helical" evidence="7">
    <location>
        <begin position="243"/>
        <end position="266"/>
    </location>
</feature>
<evidence type="ECO:0000256" key="2">
    <source>
        <dbReference type="ARBA" id="ARBA00022448"/>
    </source>
</evidence>
<evidence type="ECO:0000313" key="9">
    <source>
        <dbReference type="EMBL" id="RXS93919.1"/>
    </source>
</evidence>
<dbReference type="OrthoDB" id="102502at2"/>
<evidence type="ECO:0000313" key="10">
    <source>
        <dbReference type="Proteomes" id="UP000290253"/>
    </source>
</evidence>
<keyword evidence="3" id="KW-1003">Cell membrane</keyword>
<sequence>MAQMDATVVNVALPALVMSLRSSLATIQWVISGYLLALALMLPLNAWLVERMGARALYLWCFAAFTLFSGLCGLAWSTPSLIAFRVVQGASGGLMAPLAQMMMARVAGRNMARVFGYVSMPILLGPVVGPVLAGAILMHGSWRWLFFFNLPLGVLGLALAFVFLPREREAAQRRPFDFAGFLLLSPGLVVFLYGAEYFRERMGQAALALAVLLLAGFFRVAVHKQERAIVDLQLFRSRVFSAAAVAQFIGNGLMFAGQMLVPVYLIRLCGRTEAATGWMMASLGLGMMCTFPLMGAFTERFGIRRLAAGGAVLALAGTLPLVYLAGHMLSIAVLVAALFLRGAGLSAVGLPSVTGAYSSVRKEELPMATTSMNIVQRLGGPTLTTVCATVLAWRMTAGLPAQAFVASFALLSILHAVLALATLRLPLRVEPQQQS</sequence>
<dbReference type="PROSITE" id="PS50850">
    <property type="entry name" value="MFS"/>
    <property type="match status" value="1"/>
</dbReference>
<dbReference type="NCBIfam" id="TIGR00711">
    <property type="entry name" value="efflux_EmrB"/>
    <property type="match status" value="1"/>
</dbReference>
<evidence type="ECO:0000259" key="8">
    <source>
        <dbReference type="PROSITE" id="PS50850"/>
    </source>
</evidence>
<accession>A0A4Q1SAI2</accession>
<feature type="transmembrane region" description="Helical" evidence="7">
    <location>
        <begin position="176"/>
        <end position="195"/>
    </location>
</feature>
<evidence type="ECO:0000256" key="3">
    <source>
        <dbReference type="ARBA" id="ARBA00022475"/>
    </source>
</evidence>
<feature type="transmembrane region" description="Helical" evidence="7">
    <location>
        <begin position="331"/>
        <end position="357"/>
    </location>
</feature>
<name>A0A4Q1SAI2_9BACT</name>
<dbReference type="Pfam" id="PF07690">
    <property type="entry name" value="MFS_1"/>
    <property type="match status" value="1"/>
</dbReference>
<evidence type="ECO:0000256" key="6">
    <source>
        <dbReference type="ARBA" id="ARBA00023136"/>
    </source>
</evidence>
<evidence type="ECO:0000256" key="4">
    <source>
        <dbReference type="ARBA" id="ARBA00022692"/>
    </source>
</evidence>
<keyword evidence="10" id="KW-1185">Reference proteome</keyword>
<dbReference type="Proteomes" id="UP000290253">
    <property type="component" value="Unassembled WGS sequence"/>
</dbReference>
<dbReference type="SUPFAM" id="SSF103473">
    <property type="entry name" value="MFS general substrate transporter"/>
    <property type="match status" value="1"/>
</dbReference>
<dbReference type="EMBL" id="SDMK01000004">
    <property type="protein sequence ID" value="RXS93919.1"/>
    <property type="molecule type" value="Genomic_DNA"/>
</dbReference>
<dbReference type="GO" id="GO:0005886">
    <property type="term" value="C:plasma membrane"/>
    <property type="evidence" value="ECO:0007669"/>
    <property type="project" value="UniProtKB-SubCell"/>
</dbReference>
<feature type="transmembrane region" description="Helical" evidence="7">
    <location>
        <begin position="56"/>
        <end position="76"/>
    </location>
</feature>
<evidence type="ECO:0000256" key="5">
    <source>
        <dbReference type="ARBA" id="ARBA00022989"/>
    </source>
</evidence>
<keyword evidence="4 7" id="KW-0812">Transmembrane</keyword>
<keyword evidence="2" id="KW-0813">Transport</keyword>
<feature type="transmembrane region" description="Helical" evidence="7">
    <location>
        <begin position="401"/>
        <end position="423"/>
    </location>
</feature>
<feature type="transmembrane region" description="Helical" evidence="7">
    <location>
        <begin position="278"/>
        <end position="297"/>
    </location>
</feature>
<keyword evidence="6 7" id="KW-0472">Membrane</keyword>
<protein>
    <submittedName>
        <fullName evidence="9">DHA2 family efflux MFS transporter permease subunit</fullName>
    </submittedName>
</protein>
<comment type="subcellular location">
    <subcellularLocation>
        <location evidence="1">Cell membrane</location>
        <topology evidence="1">Multi-pass membrane protein</topology>
    </subcellularLocation>
</comment>
<dbReference type="PANTHER" id="PTHR23501:SF1">
    <property type="entry name" value="TRANSPORT PROTEIN HSRA-RELATED"/>
    <property type="match status" value="1"/>
</dbReference>
<reference evidence="9 10" key="1">
    <citation type="journal article" date="2016" name="Int. J. Syst. Evol. Microbiol.">
        <title>Acidipila dinghuensis sp. nov., an acidobacterium isolated from forest soil.</title>
        <authorList>
            <person name="Jiang Y.W."/>
            <person name="Wang J."/>
            <person name="Chen M.H."/>
            <person name="Lv Y.Y."/>
            <person name="Qiu L.H."/>
        </authorList>
    </citation>
    <scope>NUCLEOTIDE SEQUENCE [LARGE SCALE GENOMIC DNA]</scope>
    <source>
        <strain evidence="9 10">DHOF10</strain>
    </source>
</reference>
<feature type="transmembrane region" description="Helical" evidence="7">
    <location>
        <begin position="27"/>
        <end position="49"/>
    </location>
</feature>
<evidence type="ECO:0000256" key="7">
    <source>
        <dbReference type="SAM" id="Phobius"/>
    </source>
</evidence>
<dbReference type="InterPro" id="IPR036259">
    <property type="entry name" value="MFS_trans_sf"/>
</dbReference>
<feature type="domain" description="Major facilitator superfamily (MFS) profile" evidence="8">
    <location>
        <begin position="1"/>
        <end position="424"/>
    </location>
</feature>
<dbReference type="AlphaFoldDB" id="A0A4Q1SAI2"/>
<dbReference type="Gene3D" id="1.20.1720.10">
    <property type="entry name" value="Multidrug resistance protein D"/>
    <property type="match status" value="1"/>
</dbReference>
<dbReference type="Gene3D" id="1.20.1250.20">
    <property type="entry name" value="MFS general substrate transporter like domains"/>
    <property type="match status" value="1"/>
</dbReference>
<dbReference type="InterPro" id="IPR020846">
    <property type="entry name" value="MFS_dom"/>
</dbReference>
<gene>
    <name evidence="9" type="ORF">ESZ00_17180</name>
</gene>